<name>A0ABY2S9U2_9PSEU</name>
<comment type="caution">
    <text evidence="2">The sequence shown here is derived from an EMBL/GenBank/DDBJ whole genome shotgun (WGS) entry which is preliminary data.</text>
</comment>
<evidence type="ECO:0000256" key="1">
    <source>
        <dbReference type="SAM" id="MobiDB-lite"/>
    </source>
</evidence>
<keyword evidence="3" id="KW-1185">Reference proteome</keyword>
<accession>A0ABY2S9U2</accession>
<dbReference type="RefSeq" id="WP_137093599.1">
    <property type="nucleotide sequence ID" value="NZ_SWMS01000002.1"/>
</dbReference>
<proteinExistence type="predicted"/>
<organism evidence="2 3">
    <name type="scientific">Prauserella endophytica</name>
    <dbReference type="NCBI Taxonomy" id="1592324"/>
    <lineage>
        <taxon>Bacteria</taxon>
        <taxon>Bacillati</taxon>
        <taxon>Actinomycetota</taxon>
        <taxon>Actinomycetes</taxon>
        <taxon>Pseudonocardiales</taxon>
        <taxon>Pseudonocardiaceae</taxon>
        <taxon>Prauserella</taxon>
        <taxon>Prauserella coralliicola group</taxon>
    </lineage>
</organism>
<protein>
    <recommendedName>
        <fullName evidence="4">tRNA-guanine(15) transglycosylase-like domain-containing protein</fullName>
    </recommendedName>
</protein>
<reference evidence="2 3" key="1">
    <citation type="journal article" date="2015" name="Antonie Van Leeuwenhoek">
        <title>Prauserella endophytica sp. nov., an endophytic actinobacterium isolated from Tamarix taklamakanensis.</title>
        <authorList>
            <person name="Liu J.M."/>
            <person name="Habden X."/>
            <person name="Guo L."/>
            <person name="Tuo L."/>
            <person name="Jiang Z.K."/>
            <person name="Liu S.W."/>
            <person name="Liu X.F."/>
            <person name="Chen L."/>
            <person name="Li R.F."/>
            <person name="Zhang Y.Q."/>
            <person name="Sun C.H."/>
        </authorList>
    </citation>
    <scope>NUCLEOTIDE SEQUENCE [LARGE SCALE GENOMIC DNA]</scope>
    <source>
        <strain evidence="2 3">CGMCC 4.7182</strain>
    </source>
</reference>
<sequence length="370" mass="40366">MHPALDQLSDRLLIQCRLSHAAAAARIADEHDTGLVLTGSSPEPTVRYLRDQGFDRPILCDADRYSGTRRISAGKGIRPAWCRRQHDLGLTALTDSGYLATRNWTGLRTILRAAARQPEPTIAMLPLAARWFATPSVCDALARVINGQHVPVALAIEHRSDPFGAQYVLRGFLRLLDAIAVPVLLLRCDVSALGALCHGAHAAAIGTVSALRHFYPITVGGGPPPPRVSAFVTPLLSYHRLDTCERVVAGTPELHQLWPCDCPACHGATPAQLSTTEDPPVATTEHSLHAQLRLRAELLRHTGEQGLSAWHEACSHALFVHDQVAETTTRWLAPANLRTWYAVTRDPLPHRTGIPRQPGRRAARTPRPLG</sequence>
<feature type="region of interest" description="Disordered" evidence="1">
    <location>
        <begin position="347"/>
        <end position="370"/>
    </location>
</feature>
<evidence type="ECO:0008006" key="4">
    <source>
        <dbReference type="Google" id="ProtNLM"/>
    </source>
</evidence>
<evidence type="ECO:0000313" key="3">
    <source>
        <dbReference type="Proteomes" id="UP000309992"/>
    </source>
</evidence>
<evidence type="ECO:0000313" key="2">
    <source>
        <dbReference type="EMBL" id="TKG72673.1"/>
    </source>
</evidence>
<dbReference type="Proteomes" id="UP000309992">
    <property type="component" value="Unassembled WGS sequence"/>
</dbReference>
<dbReference type="EMBL" id="SWMS01000002">
    <property type="protein sequence ID" value="TKG72673.1"/>
    <property type="molecule type" value="Genomic_DNA"/>
</dbReference>
<gene>
    <name evidence="2" type="ORF">FCN18_05395</name>
</gene>